<sequence>MPWIKQLPDLYKAVKKYQIHRTIVVDHLPAYRDAIIAKFKKKFASVFTSGLGRCTTTKATLMLKPDAVPIFKKKRPVPYANIAALDKEIDRLLAEDVLSPVTYSKWAAPIVVVKKANGTIRLCADYSTGLNDALMLHQHPLPTPDDVFTKLNGGTVFTQIDFADAYLQVEVDDASKELLTINTHRGLFSFNRLPFGVKSAPGIFQQIMDSMIAGLDGCAAYLDDVIVTGRTTEEHIANLEALFQRIHEFGFRVRIEKCSFLMPQIRYLGNIIDADGRHPDPAKTEVIKKMPPPKDIGQLRSFLGLLNYYGAFVEEMRKLRAPLEQLLKKDVPFRWSTDCQQAFDRAKEVLSSDLLLTHYDPSKEIVVAADASEYGIGAVISHRFSDGTEKPIYHACRTLTAAEENYGQVEKEGLALVFAVRKFHRYLHGRHFKLLTDHKPLLAIYGSKKGIPVYTANRLQRWSLIMMNYNFTIEYRTTKNFGQADALSRLIADQPTSLEDAVIAEINVDAVNLFSKTSTRLPVTADIVAEETLKDPQLKEVFQCVKTGKWPKKPKNQLLRFNSMRNNLTTHRGCLLFGDRIVIPDKLQAAVLADLHDGHPGMSRMKMLARDYCYWPHIDKDIEDKVKSCNQCQENAKNPTKTSLCSWPDEEGPWIRIHADYAGPIDGRMFLVIVDAHSKMAGNNGNVNHNIGGNDHGFPPHLLSVWLPADTRNGQWNAICVEGVQRLLPTNGIKHLRSPPFHPQSNGQAERFVDTFKRTLQKLKGEGTTQEALQKFLFNYRRTPCSTLSGQSPAEVFLGRRLRSTLTLLKPSEPTIELRRNQKMEAQFNKHHAARPKMFEPDDLVWTRDYRAGYPRWAKGRIRLRHGQCIYDVEVDGQLWRRQANQLRPRTHSEDCMPLADQLELPLLKCPSAEEPTQDQEIELNENQLPTQIDDEPTADNRQSRTRRPPVRLQIDPRKKTYTTSIDDEPTADNRQSRTRRPPVRLQIDPRKKTYTASVHLGREVLDPYSDEPTG</sequence>
<dbReference type="GO" id="GO:0016787">
    <property type="term" value="F:hydrolase activity"/>
    <property type="evidence" value="ECO:0007669"/>
    <property type="project" value="UniProtKB-KW"/>
</dbReference>
<dbReference type="SUPFAM" id="SSF56672">
    <property type="entry name" value="DNA/RNA polymerases"/>
    <property type="match status" value="1"/>
</dbReference>
<dbReference type="GO" id="GO:0015074">
    <property type="term" value="P:DNA integration"/>
    <property type="evidence" value="ECO:0007669"/>
    <property type="project" value="InterPro"/>
</dbReference>
<dbReference type="GO" id="GO:0003964">
    <property type="term" value="F:RNA-directed DNA polymerase activity"/>
    <property type="evidence" value="ECO:0007669"/>
    <property type="project" value="UniProtKB-KW"/>
</dbReference>
<keyword evidence="4" id="KW-0540">Nuclease</keyword>
<dbReference type="InterPro" id="IPR036397">
    <property type="entry name" value="RNaseH_sf"/>
</dbReference>
<dbReference type="InterPro" id="IPR043128">
    <property type="entry name" value="Rev_trsase/Diguanyl_cyclase"/>
</dbReference>
<evidence type="ECO:0000256" key="4">
    <source>
        <dbReference type="ARBA" id="ARBA00022722"/>
    </source>
</evidence>
<dbReference type="PANTHER" id="PTHR37984">
    <property type="entry name" value="PROTEIN CBG26694"/>
    <property type="match status" value="1"/>
</dbReference>
<dbReference type="EMBL" id="KZ345607">
    <property type="protein sequence ID" value="PIO72744.1"/>
    <property type="molecule type" value="Genomic_DNA"/>
</dbReference>
<organism evidence="11 12">
    <name type="scientific">Teladorsagia circumcincta</name>
    <name type="common">Brown stomach worm</name>
    <name type="synonym">Ostertagia circumcincta</name>
    <dbReference type="NCBI Taxonomy" id="45464"/>
    <lineage>
        <taxon>Eukaryota</taxon>
        <taxon>Metazoa</taxon>
        <taxon>Ecdysozoa</taxon>
        <taxon>Nematoda</taxon>
        <taxon>Chromadorea</taxon>
        <taxon>Rhabditida</taxon>
        <taxon>Rhabditina</taxon>
        <taxon>Rhabditomorpha</taxon>
        <taxon>Strongyloidea</taxon>
        <taxon>Trichostrongylidae</taxon>
        <taxon>Teladorsagia</taxon>
    </lineage>
</organism>
<evidence type="ECO:0000256" key="5">
    <source>
        <dbReference type="ARBA" id="ARBA00022759"/>
    </source>
</evidence>
<protein>
    <recommendedName>
        <fullName evidence="1">RNA-directed DNA polymerase</fullName>
        <ecNumber evidence="1">2.7.7.49</ecNumber>
    </recommendedName>
</protein>
<evidence type="ECO:0000256" key="1">
    <source>
        <dbReference type="ARBA" id="ARBA00012493"/>
    </source>
</evidence>
<evidence type="ECO:0000256" key="6">
    <source>
        <dbReference type="ARBA" id="ARBA00022801"/>
    </source>
</evidence>
<dbReference type="Gene3D" id="3.30.420.10">
    <property type="entry name" value="Ribonuclease H-like superfamily/Ribonuclease H"/>
    <property type="match status" value="1"/>
</dbReference>
<dbReference type="PROSITE" id="PS50878">
    <property type="entry name" value="RT_POL"/>
    <property type="match status" value="1"/>
</dbReference>
<dbReference type="Gene3D" id="3.30.70.270">
    <property type="match status" value="2"/>
</dbReference>
<dbReference type="InterPro" id="IPR012337">
    <property type="entry name" value="RNaseH-like_sf"/>
</dbReference>
<feature type="region of interest" description="Disordered" evidence="8">
    <location>
        <begin position="925"/>
        <end position="1015"/>
    </location>
</feature>
<gene>
    <name evidence="11" type="ORF">TELCIR_05316</name>
</gene>
<reference evidence="11 12" key="1">
    <citation type="submission" date="2015-09" db="EMBL/GenBank/DDBJ databases">
        <title>Draft genome of the parasitic nematode Teladorsagia circumcincta isolate WARC Sus (inbred).</title>
        <authorList>
            <person name="Mitreva M."/>
        </authorList>
    </citation>
    <scope>NUCLEOTIDE SEQUENCE [LARGE SCALE GENOMIC DNA]</scope>
    <source>
        <strain evidence="11 12">S</strain>
    </source>
</reference>
<dbReference type="Gene3D" id="1.10.340.70">
    <property type="match status" value="1"/>
</dbReference>
<dbReference type="OrthoDB" id="5846553at2759"/>
<dbReference type="Pfam" id="PF00078">
    <property type="entry name" value="RVT_1"/>
    <property type="match status" value="1"/>
</dbReference>
<dbReference type="CDD" id="cd01647">
    <property type="entry name" value="RT_LTR"/>
    <property type="match status" value="1"/>
</dbReference>
<evidence type="ECO:0000256" key="7">
    <source>
        <dbReference type="ARBA" id="ARBA00022918"/>
    </source>
</evidence>
<keyword evidence="2" id="KW-0808">Transferase</keyword>
<dbReference type="PANTHER" id="PTHR37984:SF5">
    <property type="entry name" value="PROTEIN NYNRIN-LIKE"/>
    <property type="match status" value="1"/>
</dbReference>
<evidence type="ECO:0000259" key="10">
    <source>
        <dbReference type="PROSITE" id="PS50994"/>
    </source>
</evidence>
<evidence type="ECO:0000256" key="3">
    <source>
        <dbReference type="ARBA" id="ARBA00022695"/>
    </source>
</evidence>
<name>A0A2G9UR66_TELCI</name>
<evidence type="ECO:0000256" key="8">
    <source>
        <dbReference type="SAM" id="MobiDB-lite"/>
    </source>
</evidence>
<dbReference type="GO" id="GO:0003676">
    <property type="term" value="F:nucleic acid binding"/>
    <property type="evidence" value="ECO:0007669"/>
    <property type="project" value="InterPro"/>
</dbReference>
<dbReference type="SUPFAM" id="SSF53098">
    <property type="entry name" value="Ribonuclease H-like"/>
    <property type="match status" value="1"/>
</dbReference>
<evidence type="ECO:0000313" key="12">
    <source>
        <dbReference type="Proteomes" id="UP000230423"/>
    </source>
</evidence>
<dbReference type="InterPro" id="IPR043502">
    <property type="entry name" value="DNA/RNA_pol_sf"/>
</dbReference>
<dbReference type="PROSITE" id="PS50994">
    <property type="entry name" value="INTEGRASE"/>
    <property type="match status" value="1"/>
</dbReference>
<dbReference type="InterPro" id="IPR041588">
    <property type="entry name" value="Integrase_H2C2"/>
</dbReference>
<evidence type="ECO:0000256" key="2">
    <source>
        <dbReference type="ARBA" id="ARBA00022679"/>
    </source>
</evidence>
<dbReference type="InterPro" id="IPR050951">
    <property type="entry name" value="Retrovirus_Pol_polyprotein"/>
</dbReference>
<dbReference type="Proteomes" id="UP000230423">
    <property type="component" value="Unassembled WGS sequence"/>
</dbReference>
<evidence type="ECO:0000313" key="11">
    <source>
        <dbReference type="EMBL" id="PIO72744.1"/>
    </source>
</evidence>
<dbReference type="InterPro" id="IPR041373">
    <property type="entry name" value="RT_RNaseH"/>
</dbReference>
<keyword evidence="5" id="KW-0255">Endonuclease</keyword>
<dbReference type="Gene3D" id="3.10.10.10">
    <property type="entry name" value="HIV Type 1 Reverse Transcriptase, subunit A, domain 1"/>
    <property type="match status" value="1"/>
</dbReference>
<proteinExistence type="predicted"/>
<evidence type="ECO:0000259" key="9">
    <source>
        <dbReference type="PROSITE" id="PS50878"/>
    </source>
</evidence>
<keyword evidence="12" id="KW-1185">Reference proteome</keyword>
<feature type="domain" description="Integrase catalytic" evidence="10">
    <location>
        <begin position="649"/>
        <end position="801"/>
    </location>
</feature>
<keyword evidence="3" id="KW-0548">Nucleotidyltransferase</keyword>
<keyword evidence="6" id="KW-0378">Hydrolase</keyword>
<dbReference type="CDD" id="cd09274">
    <property type="entry name" value="RNase_HI_RT_Ty3"/>
    <property type="match status" value="1"/>
</dbReference>
<dbReference type="Pfam" id="PF17921">
    <property type="entry name" value="Integrase_H2C2"/>
    <property type="match status" value="1"/>
</dbReference>
<dbReference type="FunFam" id="3.30.70.270:FF:000020">
    <property type="entry name" value="Transposon Tf2-6 polyprotein-like Protein"/>
    <property type="match status" value="1"/>
</dbReference>
<dbReference type="Pfam" id="PF17917">
    <property type="entry name" value="RT_RNaseH"/>
    <property type="match status" value="1"/>
</dbReference>
<feature type="domain" description="Reverse transcriptase" evidence="9">
    <location>
        <begin position="94"/>
        <end position="272"/>
    </location>
</feature>
<accession>A0A2G9UR66</accession>
<keyword evidence="7" id="KW-0695">RNA-directed DNA polymerase</keyword>
<dbReference type="InterPro" id="IPR001584">
    <property type="entry name" value="Integrase_cat-core"/>
</dbReference>
<dbReference type="GO" id="GO:0004519">
    <property type="term" value="F:endonuclease activity"/>
    <property type="evidence" value="ECO:0007669"/>
    <property type="project" value="UniProtKB-KW"/>
</dbReference>
<dbReference type="EC" id="2.7.7.49" evidence="1"/>
<dbReference type="FunFam" id="1.10.340.70:FF:000003">
    <property type="entry name" value="Protein CBG25708"/>
    <property type="match status" value="1"/>
</dbReference>
<dbReference type="InterPro" id="IPR000477">
    <property type="entry name" value="RT_dom"/>
</dbReference>
<dbReference type="AlphaFoldDB" id="A0A2G9UR66"/>
<dbReference type="GO" id="GO:0042575">
    <property type="term" value="C:DNA polymerase complex"/>
    <property type="evidence" value="ECO:0007669"/>
    <property type="project" value="UniProtKB-ARBA"/>
</dbReference>